<keyword evidence="2" id="KW-1185">Reference proteome</keyword>
<gene>
    <name evidence="1" type="ORF">HIM_09991</name>
</gene>
<accession>A0A0F7ZS21</accession>
<dbReference type="AlphaFoldDB" id="A0A0F7ZS21"/>
<sequence>MAPDPISTNDVLVAVLDRECNKFTDQYFPIHAKQIRSLEAALALVNTDKHSIKRNWSKSRAANILTDLWTHVQEAYILCALATTQTSLGALKTIDYIKAVQIWWEGRQVKPRGLSEILHYHSNILPTTRGNSDFVTTTTTVEKLTNLILREHGDAPLVITCPFSGMPPPFIQIGRGLKIKVELSMEAFAELMKGTN</sequence>
<dbReference type="EMBL" id="KQ030616">
    <property type="protein sequence ID" value="KJZ70603.1"/>
    <property type="molecule type" value="Genomic_DNA"/>
</dbReference>
<organism evidence="1 2">
    <name type="scientific">Hirsutella minnesotensis 3608</name>
    <dbReference type="NCBI Taxonomy" id="1043627"/>
    <lineage>
        <taxon>Eukaryota</taxon>
        <taxon>Fungi</taxon>
        <taxon>Dikarya</taxon>
        <taxon>Ascomycota</taxon>
        <taxon>Pezizomycotina</taxon>
        <taxon>Sordariomycetes</taxon>
        <taxon>Hypocreomycetidae</taxon>
        <taxon>Hypocreales</taxon>
        <taxon>Ophiocordycipitaceae</taxon>
        <taxon>Hirsutella</taxon>
    </lineage>
</organism>
<dbReference type="OrthoDB" id="4773048at2759"/>
<evidence type="ECO:0000313" key="1">
    <source>
        <dbReference type="EMBL" id="KJZ70603.1"/>
    </source>
</evidence>
<protein>
    <submittedName>
        <fullName evidence="1">Uncharacterized protein</fullName>
    </submittedName>
</protein>
<name>A0A0F7ZS21_9HYPO</name>
<reference evidence="1 2" key="1">
    <citation type="journal article" date="2014" name="Genome Biol. Evol.">
        <title>Comparative genomics and transcriptomics analyses reveal divergent lifestyle features of nematode endoparasitic fungus Hirsutella minnesotensis.</title>
        <authorList>
            <person name="Lai Y."/>
            <person name="Liu K."/>
            <person name="Zhang X."/>
            <person name="Zhang X."/>
            <person name="Li K."/>
            <person name="Wang N."/>
            <person name="Shu C."/>
            <person name="Wu Y."/>
            <person name="Wang C."/>
            <person name="Bushley K.E."/>
            <person name="Xiang M."/>
            <person name="Liu X."/>
        </authorList>
    </citation>
    <scope>NUCLEOTIDE SEQUENCE [LARGE SCALE GENOMIC DNA]</scope>
    <source>
        <strain evidence="1 2">3608</strain>
    </source>
</reference>
<evidence type="ECO:0000313" key="2">
    <source>
        <dbReference type="Proteomes" id="UP000054481"/>
    </source>
</evidence>
<dbReference type="Proteomes" id="UP000054481">
    <property type="component" value="Unassembled WGS sequence"/>
</dbReference>
<proteinExistence type="predicted"/>